<dbReference type="AlphaFoldDB" id="D8QK19"/>
<evidence type="ECO:0000256" key="1">
    <source>
        <dbReference type="SAM" id="MobiDB-lite"/>
    </source>
</evidence>
<evidence type="ECO:0000313" key="3">
    <source>
        <dbReference type="EMBL" id="EFI91906.1"/>
    </source>
</evidence>
<dbReference type="VEuPathDB" id="FungiDB:SCHCODRAFT_02557280"/>
<organism evidence="4">
    <name type="scientific">Schizophyllum commune (strain H4-8 / FGSC 9210)</name>
    <name type="common">Split gill fungus</name>
    <dbReference type="NCBI Taxonomy" id="578458"/>
    <lineage>
        <taxon>Eukaryota</taxon>
        <taxon>Fungi</taxon>
        <taxon>Dikarya</taxon>
        <taxon>Basidiomycota</taxon>
        <taxon>Agaricomycotina</taxon>
        <taxon>Agaricomycetes</taxon>
        <taxon>Agaricomycetidae</taxon>
        <taxon>Agaricales</taxon>
        <taxon>Schizophyllaceae</taxon>
        <taxon>Schizophyllum</taxon>
    </lineage>
</organism>
<proteinExistence type="predicted"/>
<feature type="compositionally biased region" description="Basic and acidic residues" evidence="1">
    <location>
        <begin position="34"/>
        <end position="47"/>
    </location>
</feature>
<dbReference type="Proteomes" id="UP000007431">
    <property type="component" value="Unassembled WGS sequence"/>
</dbReference>
<protein>
    <submittedName>
        <fullName evidence="3">Expressed protein</fullName>
    </submittedName>
</protein>
<reference evidence="3 4" key="1">
    <citation type="journal article" date="2010" name="Nat. Biotechnol.">
        <title>Genome sequence of the model mushroom Schizophyllum commune.</title>
        <authorList>
            <person name="Ohm R.A."/>
            <person name="de Jong J.F."/>
            <person name="Lugones L.G."/>
            <person name="Aerts A."/>
            <person name="Kothe E."/>
            <person name="Stajich J.E."/>
            <person name="de Vries R.P."/>
            <person name="Record E."/>
            <person name="Levasseur A."/>
            <person name="Baker S.E."/>
            <person name="Bartholomew K.A."/>
            <person name="Coutinho P.M."/>
            <person name="Erdmann S."/>
            <person name="Fowler T.J."/>
            <person name="Gathman A.C."/>
            <person name="Lombard V."/>
            <person name="Henrissat B."/>
            <person name="Knabe N."/>
            <person name="Kuees U."/>
            <person name="Lilly W.W."/>
            <person name="Lindquist E."/>
            <person name="Lucas S."/>
            <person name="Magnuson J.K."/>
            <person name="Piumi F."/>
            <person name="Raudaskoski M."/>
            <person name="Salamov A."/>
            <person name="Schmutz J."/>
            <person name="Schwarze F.W.M.R."/>
            <person name="vanKuyk P.A."/>
            <person name="Horton J.S."/>
            <person name="Grigoriev I.V."/>
            <person name="Woesten H.A.B."/>
        </authorList>
    </citation>
    <scope>NUCLEOTIDE SEQUENCE [LARGE SCALE GENOMIC DNA]</scope>
    <source>
        <strain evidence="3">H4-8</strain>
        <strain evidence="4">H4-8 / FGSC 9210</strain>
    </source>
</reference>
<dbReference type="EMBL" id="GL377315">
    <property type="protein sequence ID" value="EFI91906.1"/>
    <property type="molecule type" value="Genomic_DNA"/>
</dbReference>
<sequence>MTQSMALEGVSQCHRSKAVAPFAERPPKPARVHTSQDSEKPLVELRKHMARPPGSSFLGAKATQAKAT</sequence>
<gene>
    <name evidence="3" type="ORF">SCHCODRAFT_12305</name>
    <name evidence="2" type="ORF">SCHCODRAFT_12307</name>
</gene>
<dbReference type="HOGENOM" id="CLU_2795391_0_0_1"/>
<evidence type="ECO:0000313" key="2">
    <source>
        <dbReference type="EMBL" id="EFI91817.1"/>
    </source>
</evidence>
<keyword evidence="4" id="KW-1185">Reference proteome</keyword>
<accession>D8QK19</accession>
<dbReference type="EMBL" id="GL377315">
    <property type="protein sequence ID" value="EFI91817.1"/>
    <property type="molecule type" value="Genomic_DNA"/>
</dbReference>
<evidence type="ECO:0000313" key="4">
    <source>
        <dbReference type="Proteomes" id="UP000007431"/>
    </source>
</evidence>
<feature type="region of interest" description="Disordered" evidence="1">
    <location>
        <begin position="1"/>
        <end position="68"/>
    </location>
</feature>
<name>D8QK19_SCHCM</name>